<reference evidence="2" key="1">
    <citation type="submission" date="2020-08" db="EMBL/GenBank/DDBJ databases">
        <title>Multicomponent nature underlies the extraordinary mechanical properties of spider dragline silk.</title>
        <authorList>
            <person name="Kono N."/>
            <person name="Nakamura H."/>
            <person name="Mori M."/>
            <person name="Yoshida Y."/>
            <person name="Ohtoshi R."/>
            <person name="Malay A.D."/>
            <person name="Moran D.A.P."/>
            <person name="Tomita M."/>
            <person name="Numata K."/>
            <person name="Arakawa K."/>
        </authorList>
    </citation>
    <scope>NUCLEOTIDE SEQUENCE</scope>
</reference>
<sequence>MLLETGSQNRKSSSKASDRKAHFSGRLTYRSHKKVFKKFNLRSLLLFQIPTSTSRIRRLENAEESDKSSNSSVKDGSGKISGKKDVEDSTKELCDDESSLISHSNKSSDTL</sequence>
<dbReference type="OrthoDB" id="6437144at2759"/>
<accession>A0A8X6WTL3</accession>
<evidence type="ECO:0000256" key="1">
    <source>
        <dbReference type="SAM" id="MobiDB-lite"/>
    </source>
</evidence>
<protein>
    <submittedName>
        <fullName evidence="2">Uncharacterized protein</fullName>
    </submittedName>
</protein>
<name>A0A8X6WTL3_9ARAC</name>
<comment type="caution">
    <text evidence="2">The sequence shown here is derived from an EMBL/GenBank/DDBJ whole genome shotgun (WGS) entry which is preliminary data.</text>
</comment>
<feature type="compositionally biased region" description="Polar residues" evidence="1">
    <location>
        <begin position="99"/>
        <end position="111"/>
    </location>
</feature>
<proteinExistence type="predicted"/>
<feature type="region of interest" description="Disordered" evidence="1">
    <location>
        <begin position="58"/>
        <end position="111"/>
    </location>
</feature>
<dbReference type="Proteomes" id="UP000886998">
    <property type="component" value="Unassembled WGS sequence"/>
</dbReference>
<keyword evidence="3" id="KW-1185">Reference proteome</keyword>
<feature type="compositionally biased region" description="Basic and acidic residues" evidence="1">
    <location>
        <begin position="58"/>
        <end position="67"/>
    </location>
</feature>
<evidence type="ECO:0000313" key="2">
    <source>
        <dbReference type="EMBL" id="GFY41113.1"/>
    </source>
</evidence>
<feature type="compositionally biased region" description="Basic and acidic residues" evidence="1">
    <location>
        <begin position="82"/>
        <end position="93"/>
    </location>
</feature>
<organism evidence="2 3">
    <name type="scientific">Trichonephila inaurata madagascariensis</name>
    <dbReference type="NCBI Taxonomy" id="2747483"/>
    <lineage>
        <taxon>Eukaryota</taxon>
        <taxon>Metazoa</taxon>
        <taxon>Ecdysozoa</taxon>
        <taxon>Arthropoda</taxon>
        <taxon>Chelicerata</taxon>
        <taxon>Arachnida</taxon>
        <taxon>Araneae</taxon>
        <taxon>Araneomorphae</taxon>
        <taxon>Entelegynae</taxon>
        <taxon>Araneoidea</taxon>
        <taxon>Nephilidae</taxon>
        <taxon>Trichonephila</taxon>
        <taxon>Trichonephila inaurata</taxon>
    </lineage>
</organism>
<feature type="compositionally biased region" description="Low complexity" evidence="1">
    <location>
        <begin position="71"/>
        <end position="80"/>
    </location>
</feature>
<gene>
    <name evidence="2" type="ORF">TNIN_419151</name>
</gene>
<dbReference type="AlphaFoldDB" id="A0A8X6WTL3"/>
<dbReference type="EMBL" id="BMAV01002296">
    <property type="protein sequence ID" value="GFY41113.1"/>
    <property type="molecule type" value="Genomic_DNA"/>
</dbReference>
<feature type="region of interest" description="Disordered" evidence="1">
    <location>
        <begin position="1"/>
        <end position="25"/>
    </location>
</feature>
<evidence type="ECO:0000313" key="3">
    <source>
        <dbReference type="Proteomes" id="UP000886998"/>
    </source>
</evidence>